<name>A0A2V1GX24_9GAMM</name>
<dbReference type="EMBL" id="QDDL01000013">
    <property type="protein sequence ID" value="PVZ64333.1"/>
    <property type="molecule type" value="Genomic_DNA"/>
</dbReference>
<dbReference type="InterPro" id="IPR018643">
    <property type="entry name" value="DUF2069_membrane"/>
</dbReference>
<dbReference type="OrthoDB" id="5738125at2"/>
<comment type="caution">
    <text evidence="2">The sequence shown here is derived from an EMBL/GenBank/DDBJ whole genome shotgun (WGS) entry which is preliminary data.</text>
</comment>
<gene>
    <name evidence="2" type="ORF">DC094_19915</name>
</gene>
<accession>A0A2V1GX24</accession>
<evidence type="ECO:0000313" key="2">
    <source>
        <dbReference type="EMBL" id="PVZ64333.1"/>
    </source>
</evidence>
<reference evidence="2 3" key="1">
    <citation type="submission" date="2018-04" db="EMBL/GenBank/DDBJ databases">
        <title>Thalassorhabdus spongiae gen. nov., sp. nov., isolated from a marine sponge in South-West Iceland.</title>
        <authorList>
            <person name="Knobloch S."/>
            <person name="Daussin A."/>
            <person name="Johannsson R."/>
            <person name="Marteinsson V.T."/>
        </authorList>
    </citation>
    <scope>NUCLEOTIDE SEQUENCE [LARGE SCALE GENOMIC DNA]</scope>
    <source>
        <strain evidence="2 3">Hp12</strain>
    </source>
</reference>
<dbReference type="AlphaFoldDB" id="A0A2V1GX24"/>
<dbReference type="RefSeq" id="WP_116688885.1">
    <property type="nucleotide sequence ID" value="NZ_CAWNYD010000013.1"/>
</dbReference>
<dbReference type="Pfam" id="PF09842">
    <property type="entry name" value="DUF2069"/>
    <property type="match status" value="1"/>
</dbReference>
<feature type="transmembrane region" description="Helical" evidence="1">
    <location>
        <begin position="103"/>
        <end position="123"/>
    </location>
</feature>
<proteinExistence type="predicted"/>
<feature type="transmembrane region" description="Helical" evidence="1">
    <location>
        <begin position="20"/>
        <end position="41"/>
    </location>
</feature>
<protein>
    <submittedName>
        <fullName evidence="2">DUF2069 domain-containing protein</fullName>
    </submittedName>
</protein>
<evidence type="ECO:0000256" key="1">
    <source>
        <dbReference type="SAM" id="Phobius"/>
    </source>
</evidence>
<feature type="transmembrane region" description="Helical" evidence="1">
    <location>
        <begin position="47"/>
        <end position="65"/>
    </location>
</feature>
<keyword evidence="1" id="KW-1133">Transmembrane helix</keyword>
<organism evidence="2 3">
    <name type="scientific">Pelagibaculum spongiae</name>
    <dbReference type="NCBI Taxonomy" id="2080658"/>
    <lineage>
        <taxon>Bacteria</taxon>
        <taxon>Pseudomonadati</taxon>
        <taxon>Pseudomonadota</taxon>
        <taxon>Gammaproteobacteria</taxon>
        <taxon>Oceanospirillales</taxon>
        <taxon>Pelagibaculum</taxon>
    </lineage>
</organism>
<sequence length="144" mass="16294">MDDQPVKKEILPRDSRADLLRRIALISYVALFILIFSWYSALVTDPVFPRSISMIILLGPLIFPIRGILYGKAYTHAWAGLLMVIYICHGVVLAVGDTTIERSVGWVETLLALSFVLSSAFYAKREGQRLGLSIRKKKKKKKKK</sequence>
<keyword evidence="1" id="KW-0812">Transmembrane</keyword>
<dbReference type="Proteomes" id="UP000244906">
    <property type="component" value="Unassembled WGS sequence"/>
</dbReference>
<keyword evidence="3" id="KW-1185">Reference proteome</keyword>
<feature type="transmembrane region" description="Helical" evidence="1">
    <location>
        <begin position="77"/>
        <end position="97"/>
    </location>
</feature>
<keyword evidence="1" id="KW-0472">Membrane</keyword>
<evidence type="ECO:0000313" key="3">
    <source>
        <dbReference type="Proteomes" id="UP000244906"/>
    </source>
</evidence>